<evidence type="ECO:0000256" key="1">
    <source>
        <dbReference type="ARBA" id="ARBA00022837"/>
    </source>
</evidence>
<evidence type="ECO:0000256" key="2">
    <source>
        <dbReference type="SAM" id="MobiDB-lite"/>
    </source>
</evidence>
<name>T1J6U6_STRMM</name>
<evidence type="ECO:0000313" key="4">
    <source>
        <dbReference type="EnsemblMetazoa" id="SMAR009374-PA"/>
    </source>
</evidence>
<feature type="region of interest" description="Disordered" evidence="2">
    <location>
        <begin position="147"/>
        <end position="190"/>
    </location>
</feature>
<protein>
    <recommendedName>
        <fullName evidence="6">EF-hand domain-containing protein</fullName>
    </recommendedName>
</protein>
<evidence type="ECO:0000256" key="3">
    <source>
        <dbReference type="SAM" id="SignalP"/>
    </source>
</evidence>
<feature type="compositionally biased region" description="Polar residues" evidence="2">
    <location>
        <begin position="172"/>
        <end position="189"/>
    </location>
</feature>
<dbReference type="InterPro" id="IPR011992">
    <property type="entry name" value="EF-hand-dom_pair"/>
</dbReference>
<dbReference type="EnsemblMetazoa" id="SMAR009374-RA">
    <property type="protein sequence ID" value="SMAR009374-PA"/>
    <property type="gene ID" value="SMAR009374"/>
</dbReference>
<dbReference type="PROSITE" id="PS00018">
    <property type="entry name" value="EF_HAND_1"/>
    <property type="match status" value="1"/>
</dbReference>
<organism evidence="4 5">
    <name type="scientific">Strigamia maritima</name>
    <name type="common">European centipede</name>
    <name type="synonym">Geophilus maritimus</name>
    <dbReference type="NCBI Taxonomy" id="126957"/>
    <lineage>
        <taxon>Eukaryota</taxon>
        <taxon>Metazoa</taxon>
        <taxon>Ecdysozoa</taxon>
        <taxon>Arthropoda</taxon>
        <taxon>Myriapoda</taxon>
        <taxon>Chilopoda</taxon>
        <taxon>Pleurostigmophora</taxon>
        <taxon>Geophilomorpha</taxon>
        <taxon>Linotaeniidae</taxon>
        <taxon>Strigamia</taxon>
    </lineage>
</organism>
<dbReference type="EMBL" id="JH431889">
    <property type="status" value="NOT_ANNOTATED_CDS"/>
    <property type="molecule type" value="Genomic_DNA"/>
</dbReference>
<dbReference type="HOGENOM" id="CLU_594917_0_0_1"/>
<feature type="chain" id="PRO_5004579997" description="EF-hand domain-containing protein" evidence="3">
    <location>
        <begin position="22"/>
        <end position="460"/>
    </location>
</feature>
<dbReference type="SUPFAM" id="SSF47473">
    <property type="entry name" value="EF-hand"/>
    <property type="match status" value="1"/>
</dbReference>
<keyword evidence="1" id="KW-0106">Calcium</keyword>
<dbReference type="AlphaFoldDB" id="T1J6U6"/>
<evidence type="ECO:0000313" key="5">
    <source>
        <dbReference type="Proteomes" id="UP000014500"/>
    </source>
</evidence>
<evidence type="ECO:0008006" key="6">
    <source>
        <dbReference type="Google" id="ProtNLM"/>
    </source>
</evidence>
<dbReference type="Gene3D" id="1.10.238.10">
    <property type="entry name" value="EF-hand"/>
    <property type="match status" value="1"/>
</dbReference>
<sequence length="460" mass="52295">MCTHVVILLIIIISLFIQVQPECCPYSVPCLDCTFLPADRLCCSSNDDCNFACCGNNCKCKYRERALNCQFDCAYLGEPSSRRLVKRSNAFNKITADTGDGVVAQFDTITNDGRIDMDEMFNWFLDGRNLSTDRIRQMFTDVDTNNDNFVTADEIDPPRSQSRLRKRRKRTSGQNSQRKTTPKPQNNMTLVKPLPQLRYSTRKLNAEESKLFTEQSDRWFKDIAHQMRPDTIADVTSEPEQISVTLLTKGLRNICAIQVTVKPERKEEMRFELPSEEEMVEFTCNDNTKFKSRMIKQESRTMLRVPMAITGPLTAFGFLAQGYEELLLAQVCFSFGAKAANSDRAKVVCLDTTFFAMCTTLGYSGFNWVTSGSNMKFRKEYGRVQGFILDKFPEFIKAFDESLTKGGNVKRMADMCWRIVWRQSPTSACPGDSRGCPRAVSSSNDRIVGLVDINSQRCKP</sequence>
<accession>T1J6U6</accession>
<dbReference type="InterPro" id="IPR018247">
    <property type="entry name" value="EF_Hand_1_Ca_BS"/>
</dbReference>
<keyword evidence="3" id="KW-0732">Signal</keyword>
<feature type="signal peptide" evidence="3">
    <location>
        <begin position="1"/>
        <end position="21"/>
    </location>
</feature>
<dbReference type="Proteomes" id="UP000014500">
    <property type="component" value="Unassembled WGS sequence"/>
</dbReference>
<proteinExistence type="predicted"/>
<keyword evidence="5" id="KW-1185">Reference proteome</keyword>
<reference evidence="4" key="2">
    <citation type="submission" date="2015-02" db="UniProtKB">
        <authorList>
            <consortium name="EnsemblMetazoa"/>
        </authorList>
    </citation>
    <scope>IDENTIFICATION</scope>
</reference>
<dbReference type="PhylomeDB" id="T1J6U6"/>
<reference evidence="5" key="1">
    <citation type="submission" date="2011-05" db="EMBL/GenBank/DDBJ databases">
        <authorList>
            <person name="Richards S.R."/>
            <person name="Qu J."/>
            <person name="Jiang H."/>
            <person name="Jhangiani S.N."/>
            <person name="Agravi P."/>
            <person name="Goodspeed R."/>
            <person name="Gross S."/>
            <person name="Mandapat C."/>
            <person name="Jackson L."/>
            <person name="Mathew T."/>
            <person name="Pu L."/>
            <person name="Thornton R."/>
            <person name="Saada N."/>
            <person name="Wilczek-Boney K.B."/>
            <person name="Lee S."/>
            <person name="Kovar C."/>
            <person name="Wu Y."/>
            <person name="Scherer S.E."/>
            <person name="Worley K.C."/>
            <person name="Muzny D.M."/>
            <person name="Gibbs R."/>
        </authorList>
    </citation>
    <scope>NUCLEOTIDE SEQUENCE</scope>
    <source>
        <strain evidence="5">Brora</strain>
    </source>
</reference>
<feature type="compositionally biased region" description="Basic residues" evidence="2">
    <location>
        <begin position="162"/>
        <end position="171"/>
    </location>
</feature>